<evidence type="ECO:0000256" key="2">
    <source>
        <dbReference type="ARBA" id="ARBA00023002"/>
    </source>
</evidence>
<dbReference type="Pfam" id="PF00171">
    <property type="entry name" value="Aldedh"/>
    <property type="match status" value="1"/>
</dbReference>
<dbReference type="EMBL" id="CAEZTI010000108">
    <property type="protein sequence ID" value="CAB4565258.1"/>
    <property type="molecule type" value="Genomic_DNA"/>
</dbReference>
<evidence type="ECO:0000256" key="1">
    <source>
        <dbReference type="ARBA" id="ARBA00009986"/>
    </source>
</evidence>
<dbReference type="CDD" id="cd07087">
    <property type="entry name" value="ALDH_F3-13-14_CALDH-like"/>
    <property type="match status" value="1"/>
</dbReference>
<sequence>MTMQLDPHTDIASISRTVASLRATFQSRTTRPLAWRKEQLQRMIAMLEENETDFLNALALDLGKPKTEGFITDLAFVTGEIKLMLKNLKKWNKVEKVPTPMVAMPAKSFRIPEPLGVVCVIAPWNYPVQLLLVPAAGAIAAGNTVALKPSEVSPNVSAVLARLVPQYLDQTAVALIEGGVPETTELLAQKFDHIFYTGNGKIGRVVMAAAAVNLTPVTLELGGKSPVIIDKSANIPVAARRVAWGKWLNAGQTCVAPDYVLVDETVQDAFVDALRTSLIDFYGENPHTSDSYGRIVSPRHFDRLVSLMSGGTPIIGGESSATDRYIAPTVLGNVSLQSPLMNEEIFGPLLPIIGIKNTAEAIQFITERDHPLALYVFAEKSSVVEEVLDRTTAGGVTVNGTLLHLTSPHLPFGGVGESGMGAYHGVSGVRVFQHMKPVLKRGTKIDPKLTYPPYTERKLKIFRKVL</sequence>
<protein>
    <submittedName>
        <fullName evidence="5">Unannotated protein</fullName>
    </submittedName>
</protein>
<dbReference type="InterPro" id="IPR029510">
    <property type="entry name" value="Ald_DH_CS_GLU"/>
</dbReference>
<dbReference type="FunFam" id="3.40.309.10:FF:000003">
    <property type="entry name" value="Aldehyde dehydrogenase"/>
    <property type="match status" value="1"/>
</dbReference>
<dbReference type="PANTHER" id="PTHR43570">
    <property type="entry name" value="ALDEHYDE DEHYDROGENASE"/>
    <property type="match status" value="1"/>
</dbReference>
<dbReference type="InterPro" id="IPR015590">
    <property type="entry name" value="Aldehyde_DH_dom"/>
</dbReference>
<dbReference type="PIRSF" id="PIRSF036492">
    <property type="entry name" value="ALDH"/>
    <property type="match status" value="1"/>
</dbReference>
<dbReference type="InterPro" id="IPR016161">
    <property type="entry name" value="Ald_DH/histidinol_DH"/>
</dbReference>
<keyword evidence="2" id="KW-0560">Oxidoreductase</keyword>
<dbReference type="PROSITE" id="PS00687">
    <property type="entry name" value="ALDEHYDE_DEHYDR_GLU"/>
    <property type="match status" value="1"/>
</dbReference>
<dbReference type="InterPro" id="IPR012394">
    <property type="entry name" value="Aldehyde_DH_NAD(P)"/>
</dbReference>
<dbReference type="SUPFAM" id="SSF53720">
    <property type="entry name" value="ALDH-like"/>
    <property type="match status" value="1"/>
</dbReference>
<dbReference type="Gene3D" id="3.40.309.10">
    <property type="entry name" value="Aldehyde Dehydrogenase, Chain A, domain 2"/>
    <property type="match status" value="1"/>
</dbReference>
<evidence type="ECO:0000259" key="4">
    <source>
        <dbReference type="Pfam" id="PF00171"/>
    </source>
</evidence>
<dbReference type="FunFam" id="3.40.605.10:FF:000004">
    <property type="entry name" value="Aldehyde dehydrogenase"/>
    <property type="match status" value="1"/>
</dbReference>
<gene>
    <name evidence="5" type="ORF">UFOPK1619_00626</name>
</gene>
<accession>A0A6J6DVY8</accession>
<dbReference type="Gene3D" id="3.40.605.10">
    <property type="entry name" value="Aldehyde Dehydrogenase, Chain A, domain 1"/>
    <property type="match status" value="1"/>
</dbReference>
<reference evidence="5" key="1">
    <citation type="submission" date="2020-05" db="EMBL/GenBank/DDBJ databases">
        <authorList>
            <person name="Chiriac C."/>
            <person name="Salcher M."/>
            <person name="Ghai R."/>
            <person name="Kavagutti S V."/>
        </authorList>
    </citation>
    <scope>NUCLEOTIDE SEQUENCE</scope>
</reference>
<keyword evidence="3" id="KW-0520">NAD</keyword>
<organism evidence="5">
    <name type="scientific">freshwater metagenome</name>
    <dbReference type="NCBI Taxonomy" id="449393"/>
    <lineage>
        <taxon>unclassified sequences</taxon>
        <taxon>metagenomes</taxon>
        <taxon>ecological metagenomes</taxon>
    </lineage>
</organism>
<feature type="domain" description="Aldehyde dehydrogenase" evidence="4">
    <location>
        <begin position="12"/>
        <end position="436"/>
    </location>
</feature>
<dbReference type="AlphaFoldDB" id="A0A6J6DVY8"/>
<name>A0A6J6DVY8_9ZZZZ</name>
<comment type="similarity">
    <text evidence="1">Belongs to the aldehyde dehydrogenase family.</text>
</comment>
<evidence type="ECO:0000256" key="3">
    <source>
        <dbReference type="ARBA" id="ARBA00023027"/>
    </source>
</evidence>
<dbReference type="GO" id="GO:0006081">
    <property type="term" value="P:aldehyde metabolic process"/>
    <property type="evidence" value="ECO:0007669"/>
    <property type="project" value="InterPro"/>
</dbReference>
<dbReference type="InterPro" id="IPR016162">
    <property type="entry name" value="Ald_DH_N"/>
</dbReference>
<proteinExistence type="inferred from homology"/>
<dbReference type="PANTHER" id="PTHR43570:SF16">
    <property type="entry name" value="ALDEHYDE DEHYDROGENASE TYPE III, ISOFORM Q"/>
    <property type="match status" value="1"/>
</dbReference>
<evidence type="ECO:0000313" key="5">
    <source>
        <dbReference type="EMBL" id="CAB4565258.1"/>
    </source>
</evidence>
<dbReference type="InterPro" id="IPR016163">
    <property type="entry name" value="Ald_DH_C"/>
</dbReference>
<dbReference type="GO" id="GO:0004029">
    <property type="term" value="F:aldehyde dehydrogenase (NAD+) activity"/>
    <property type="evidence" value="ECO:0007669"/>
    <property type="project" value="TreeGrafter"/>
</dbReference>
<dbReference type="GO" id="GO:0005737">
    <property type="term" value="C:cytoplasm"/>
    <property type="evidence" value="ECO:0007669"/>
    <property type="project" value="TreeGrafter"/>
</dbReference>